<dbReference type="Gene3D" id="3.40.50.150">
    <property type="entry name" value="Vaccinia Virus protein VP39"/>
    <property type="match status" value="1"/>
</dbReference>
<dbReference type="NCBIfam" id="NF001244">
    <property type="entry name" value="PRK00216.1-5"/>
    <property type="match status" value="1"/>
</dbReference>
<keyword evidence="1 4" id="KW-0489">Methyltransferase</keyword>
<dbReference type="EC" id="2.1.1.329" evidence="4"/>
<dbReference type="Proteomes" id="UP001054846">
    <property type="component" value="Chromosome"/>
</dbReference>
<keyword evidence="2 4" id="KW-0808">Transferase</keyword>
<dbReference type="EMBL" id="CP063845">
    <property type="protein sequence ID" value="UFP96937.1"/>
    <property type="molecule type" value="Genomic_DNA"/>
</dbReference>
<name>A0ABY3PTU4_9CYAN</name>
<dbReference type="InterPro" id="IPR032904">
    <property type="entry name" value="MenG"/>
</dbReference>
<comment type="catalytic activity">
    <reaction evidence="4">
        <text>demethylphylloquinol + S-adenosyl-L-methionine = phylloquinol + S-adenosyl-L-homocysteine + H(+)</text>
        <dbReference type="Rhea" id="RHEA:40551"/>
        <dbReference type="ChEBI" id="CHEBI:15378"/>
        <dbReference type="ChEBI" id="CHEBI:28433"/>
        <dbReference type="ChEBI" id="CHEBI:57856"/>
        <dbReference type="ChEBI" id="CHEBI:59789"/>
        <dbReference type="ChEBI" id="CHEBI:87844"/>
        <dbReference type="EC" id="2.1.1.329"/>
    </reaction>
</comment>
<dbReference type="PANTHER" id="PTHR43591:SF24">
    <property type="entry name" value="2-METHOXY-6-POLYPRENYL-1,4-BENZOQUINOL METHYLASE, MITOCHONDRIAL"/>
    <property type="match status" value="1"/>
</dbReference>
<evidence type="ECO:0000256" key="4">
    <source>
        <dbReference type="HAMAP-Rule" id="MF_01982"/>
    </source>
</evidence>
<evidence type="ECO:0000256" key="2">
    <source>
        <dbReference type="ARBA" id="ARBA00022679"/>
    </source>
</evidence>
<dbReference type="InterPro" id="IPR004033">
    <property type="entry name" value="UbiE/COQ5_MeTrFase"/>
</dbReference>
<dbReference type="InterPro" id="IPR023576">
    <property type="entry name" value="UbiE/COQ5_MeTrFase_CS"/>
</dbReference>
<organism evidence="5 6">
    <name type="scientific">Gloeobacter morelensis MG652769</name>
    <dbReference type="NCBI Taxonomy" id="2781736"/>
    <lineage>
        <taxon>Bacteria</taxon>
        <taxon>Bacillati</taxon>
        <taxon>Cyanobacteriota</taxon>
        <taxon>Cyanophyceae</taxon>
        <taxon>Gloeobacterales</taxon>
        <taxon>Gloeobacteraceae</taxon>
        <taxon>Gloeobacter</taxon>
        <taxon>Gloeobacter morelensis</taxon>
    </lineage>
</organism>
<evidence type="ECO:0000256" key="3">
    <source>
        <dbReference type="ARBA" id="ARBA00022691"/>
    </source>
</evidence>
<dbReference type="NCBIfam" id="TIGR01934">
    <property type="entry name" value="MenG_MenH_UbiE"/>
    <property type="match status" value="1"/>
</dbReference>
<comment type="similarity">
    <text evidence="4">Belongs to the class I-like SAM-binding methyltransferase superfamily. MenG/UbiE family.</text>
</comment>
<dbReference type="GO" id="GO:0008168">
    <property type="term" value="F:methyltransferase activity"/>
    <property type="evidence" value="ECO:0007669"/>
    <property type="project" value="UniProtKB-KW"/>
</dbReference>
<dbReference type="PANTHER" id="PTHR43591">
    <property type="entry name" value="METHYLTRANSFERASE"/>
    <property type="match status" value="1"/>
</dbReference>
<gene>
    <name evidence="5" type="primary">ubiE</name>
    <name evidence="4" type="synonym">menG</name>
    <name evidence="5" type="ORF">ISF26_07390</name>
</gene>
<dbReference type="HAMAP" id="MF_01982">
    <property type="entry name" value="MenG_phylloquinone_subfam"/>
    <property type="match status" value="1"/>
</dbReference>
<evidence type="ECO:0000313" key="6">
    <source>
        <dbReference type="Proteomes" id="UP001054846"/>
    </source>
</evidence>
<sequence length="230" mass="25568">MQGSREIQGIFNAIAPVYDQINDRMSFGLHRVWKKMATRWTDCKPGDTVLDLCCGTGDLAFLLARRVGVAGTVWGVDFAAAQLAQARRRDREGQVRWLEADALDLPFDDDSFDALTQGFGLRNVVDIPACFTQLHRVLKPGGRAVILDLHAPADAAWRAFQRWYLEGRVTELGRAQGLEAEYAYIAPSLERFPTGDEQVRLARQAGFSQARHYPLIGGTVGVLVATMSFR</sequence>
<dbReference type="Pfam" id="PF01209">
    <property type="entry name" value="Ubie_methyltran"/>
    <property type="match status" value="1"/>
</dbReference>
<dbReference type="HAMAP" id="MF_01813">
    <property type="entry name" value="MenG_UbiE_methyltr"/>
    <property type="match status" value="1"/>
</dbReference>
<dbReference type="CDD" id="cd02440">
    <property type="entry name" value="AdoMet_MTases"/>
    <property type="match status" value="1"/>
</dbReference>
<dbReference type="PROSITE" id="PS01183">
    <property type="entry name" value="UBIE_1"/>
    <property type="match status" value="1"/>
</dbReference>
<dbReference type="InterPro" id="IPR029063">
    <property type="entry name" value="SAM-dependent_MTases_sf"/>
</dbReference>
<dbReference type="RefSeq" id="WP_230844215.1">
    <property type="nucleotide sequence ID" value="NZ_CP063845.1"/>
</dbReference>
<comment type="function">
    <text evidence="4">Methyltransferase required for the conversion of 2-phytyl-1,4-beta-naphthoquinol to phylloquinol.</text>
</comment>
<accession>A0ABY3PTU4</accession>
<evidence type="ECO:0000256" key="1">
    <source>
        <dbReference type="ARBA" id="ARBA00022603"/>
    </source>
</evidence>
<dbReference type="GO" id="GO:0032259">
    <property type="term" value="P:methylation"/>
    <property type="evidence" value="ECO:0007669"/>
    <property type="project" value="UniProtKB-KW"/>
</dbReference>
<evidence type="ECO:0000313" key="5">
    <source>
        <dbReference type="EMBL" id="UFP96937.1"/>
    </source>
</evidence>
<comment type="pathway">
    <text evidence="4">Cofactor biosynthesis; phylloquinone biosynthesis.</text>
</comment>
<keyword evidence="6" id="KW-1185">Reference proteome</keyword>
<reference evidence="5 6" key="1">
    <citation type="journal article" date="2021" name="Genome Biol. Evol.">
        <title>Complete Genome Sequencing of a Novel Gloeobacter Species from a Waterfall Cave in Mexico.</title>
        <authorList>
            <person name="Saw J.H."/>
            <person name="Cardona T."/>
            <person name="Montejano G."/>
        </authorList>
    </citation>
    <scope>NUCLEOTIDE SEQUENCE [LARGE SCALE GENOMIC DNA]</scope>
    <source>
        <strain evidence="5">MG652769</strain>
    </source>
</reference>
<dbReference type="PROSITE" id="PS51608">
    <property type="entry name" value="SAM_MT_UBIE"/>
    <property type="match status" value="1"/>
</dbReference>
<keyword evidence="3 4" id="KW-0949">S-adenosyl-L-methionine</keyword>
<proteinExistence type="inferred from homology"/>
<protein>
    <recommendedName>
        <fullName evidence="4">2-phytyl-1,4-naphtoquinone methyltransferase</fullName>
        <ecNumber evidence="4">2.1.1.329</ecNumber>
    </recommendedName>
    <alternativeName>
        <fullName evidence="4">Demethylphylloquinone methyltransferase</fullName>
    </alternativeName>
</protein>
<dbReference type="SUPFAM" id="SSF53335">
    <property type="entry name" value="S-adenosyl-L-methionine-dependent methyltransferases"/>
    <property type="match status" value="1"/>
</dbReference>